<feature type="non-terminal residue" evidence="1">
    <location>
        <position position="1"/>
    </location>
</feature>
<evidence type="ECO:0000313" key="1">
    <source>
        <dbReference type="EMBL" id="GFA46141.1"/>
    </source>
</evidence>
<proteinExistence type="predicted"/>
<sequence>ILEALGGNSCIFDSIWEKQDKIATLLEGTQRRSRFGFQTVEMTSTFLMTPSEHSRDDVNNFSDAVKVTDSEEARKRFTG</sequence>
<accession>A0A699JMA9</accession>
<reference evidence="1" key="1">
    <citation type="journal article" date="2019" name="Sci. Rep.">
        <title>Draft genome of Tanacetum cinerariifolium, the natural source of mosquito coil.</title>
        <authorList>
            <person name="Yamashiro T."/>
            <person name="Shiraishi A."/>
            <person name="Satake H."/>
            <person name="Nakayama K."/>
        </authorList>
    </citation>
    <scope>NUCLEOTIDE SEQUENCE</scope>
</reference>
<comment type="caution">
    <text evidence="1">The sequence shown here is derived from an EMBL/GenBank/DDBJ whole genome shotgun (WGS) entry which is preliminary data.</text>
</comment>
<dbReference type="EMBL" id="BKCJ010428189">
    <property type="protein sequence ID" value="GFA46141.1"/>
    <property type="molecule type" value="Genomic_DNA"/>
</dbReference>
<dbReference type="AlphaFoldDB" id="A0A699JMA9"/>
<gene>
    <name evidence="1" type="ORF">Tci_618113</name>
</gene>
<organism evidence="1">
    <name type="scientific">Tanacetum cinerariifolium</name>
    <name type="common">Dalmatian daisy</name>
    <name type="synonym">Chrysanthemum cinerariifolium</name>
    <dbReference type="NCBI Taxonomy" id="118510"/>
    <lineage>
        <taxon>Eukaryota</taxon>
        <taxon>Viridiplantae</taxon>
        <taxon>Streptophyta</taxon>
        <taxon>Embryophyta</taxon>
        <taxon>Tracheophyta</taxon>
        <taxon>Spermatophyta</taxon>
        <taxon>Magnoliopsida</taxon>
        <taxon>eudicotyledons</taxon>
        <taxon>Gunneridae</taxon>
        <taxon>Pentapetalae</taxon>
        <taxon>asterids</taxon>
        <taxon>campanulids</taxon>
        <taxon>Asterales</taxon>
        <taxon>Asteraceae</taxon>
        <taxon>Asteroideae</taxon>
        <taxon>Anthemideae</taxon>
        <taxon>Anthemidinae</taxon>
        <taxon>Tanacetum</taxon>
    </lineage>
</organism>
<protein>
    <submittedName>
        <fullName evidence="1">Uncharacterized protein</fullName>
    </submittedName>
</protein>
<name>A0A699JMA9_TANCI</name>